<sequence length="93" mass="10625">MLNNLVFEGLSLFFEKHPRGALKIDDIKDSLHLPHLADVNTKEELFADIYSGKLLIYFEGYNYLVSTNIANRPQRTPEETTTEVTIKGPRDNS</sequence>
<protein>
    <submittedName>
        <fullName evidence="3">Spore germination protein</fullName>
    </submittedName>
</protein>
<reference evidence="3" key="1">
    <citation type="submission" date="2023-06" db="EMBL/GenBank/DDBJ databases">
        <title>Comparative genomics of Bacillaceae isolates and their secondary metabolite potential.</title>
        <authorList>
            <person name="Song L."/>
            <person name="Nielsen L.J."/>
            <person name="Mohite O."/>
            <person name="Xu X."/>
            <person name="Weber T."/>
            <person name="Kovacs A.T."/>
        </authorList>
    </citation>
    <scope>NUCLEOTIDE SEQUENCE</scope>
    <source>
        <strain evidence="3">D8_B_37</strain>
    </source>
</reference>
<dbReference type="GO" id="GO:0016020">
    <property type="term" value="C:membrane"/>
    <property type="evidence" value="ECO:0007669"/>
    <property type="project" value="InterPro"/>
</dbReference>
<dbReference type="InterPro" id="IPR004995">
    <property type="entry name" value="Spore_Ger"/>
</dbReference>
<dbReference type="Proteomes" id="UP001234602">
    <property type="component" value="Unassembled WGS sequence"/>
</dbReference>
<dbReference type="EMBL" id="JAUCEY010000008">
    <property type="protein sequence ID" value="MDM5454802.1"/>
    <property type="molecule type" value="Genomic_DNA"/>
</dbReference>
<dbReference type="RefSeq" id="WP_289320800.1">
    <property type="nucleotide sequence ID" value="NZ_JAUCEY010000008.1"/>
</dbReference>
<feature type="region of interest" description="Disordered" evidence="2">
    <location>
        <begin position="74"/>
        <end position="93"/>
    </location>
</feature>
<comment type="caution">
    <text evidence="3">The sequence shown here is derived from an EMBL/GenBank/DDBJ whole genome shotgun (WGS) entry which is preliminary data.</text>
</comment>
<name>A0AAW7IT44_9BACI</name>
<keyword evidence="1" id="KW-0472">Membrane</keyword>
<dbReference type="Pfam" id="PF03323">
    <property type="entry name" value="GerA"/>
    <property type="match status" value="1"/>
</dbReference>
<gene>
    <name evidence="3" type="ORF">QUF89_22030</name>
</gene>
<dbReference type="GO" id="GO:0009847">
    <property type="term" value="P:spore germination"/>
    <property type="evidence" value="ECO:0007669"/>
    <property type="project" value="InterPro"/>
</dbReference>
<evidence type="ECO:0000313" key="3">
    <source>
        <dbReference type="EMBL" id="MDM5454802.1"/>
    </source>
</evidence>
<accession>A0AAW7IT44</accession>
<proteinExistence type="predicted"/>
<dbReference type="AlphaFoldDB" id="A0AAW7IT44"/>
<evidence type="ECO:0000256" key="1">
    <source>
        <dbReference type="ARBA" id="ARBA00023136"/>
    </source>
</evidence>
<evidence type="ECO:0000313" key="4">
    <source>
        <dbReference type="Proteomes" id="UP001234602"/>
    </source>
</evidence>
<organism evidence="3 4">
    <name type="scientific">Peribacillus simplex</name>
    <dbReference type="NCBI Taxonomy" id="1478"/>
    <lineage>
        <taxon>Bacteria</taxon>
        <taxon>Bacillati</taxon>
        <taxon>Bacillota</taxon>
        <taxon>Bacilli</taxon>
        <taxon>Bacillales</taxon>
        <taxon>Bacillaceae</taxon>
        <taxon>Peribacillus</taxon>
    </lineage>
</organism>
<evidence type="ECO:0000256" key="2">
    <source>
        <dbReference type="SAM" id="MobiDB-lite"/>
    </source>
</evidence>